<dbReference type="SUPFAM" id="SSF52096">
    <property type="entry name" value="ClpP/crotonase"/>
    <property type="match status" value="1"/>
</dbReference>
<dbReference type="Pfam" id="PF00378">
    <property type="entry name" value="ECH_1"/>
    <property type="match status" value="1"/>
</dbReference>
<name>A0ABD6AWH0_9EURY</name>
<dbReference type="AlphaFoldDB" id="A0ABD6AWH0"/>
<dbReference type="InterPro" id="IPR001753">
    <property type="entry name" value="Enoyl-CoA_hydra/iso"/>
</dbReference>
<proteinExistence type="predicted"/>
<reference evidence="1 2" key="1">
    <citation type="journal article" date="2019" name="Int. J. Syst. Evol. Microbiol.">
        <title>The Global Catalogue of Microorganisms (GCM) 10K type strain sequencing project: providing services to taxonomists for standard genome sequencing and annotation.</title>
        <authorList>
            <consortium name="The Broad Institute Genomics Platform"/>
            <consortium name="The Broad Institute Genome Sequencing Center for Infectious Disease"/>
            <person name="Wu L."/>
            <person name="Ma J."/>
        </authorList>
    </citation>
    <scope>NUCLEOTIDE SEQUENCE [LARGE SCALE GENOMIC DNA]</scope>
    <source>
        <strain evidence="1 2">CGMCC 1.12563</strain>
    </source>
</reference>
<dbReference type="Proteomes" id="UP001597187">
    <property type="component" value="Unassembled WGS sequence"/>
</dbReference>
<sequence>MSHEAFTAENGYARVEIDGYRADVLIDRADKRNAMDRAVIADLTDAFDHVADREDVRAVTLLGEGPVFCAGMDLPMMRDSGAALHEVIGTELRALFERIERFPRPVVVGIKRAAVAGGFELTLPADFRIIGAEAKYGVVEVKLGVFPSGGSTQRLPRLVGLARAKELVLTGEYVAPEEAERMGLVNDVVPDDEVDERARAFADGLTENAPLGMERALRAFDHALDVPLEDGLDVEGYLAAPLYDTHDHEEGFGARIEGRDPEFEGC</sequence>
<evidence type="ECO:0000313" key="2">
    <source>
        <dbReference type="Proteomes" id="UP001597187"/>
    </source>
</evidence>
<dbReference type="PANTHER" id="PTHR11941:SF54">
    <property type="entry name" value="ENOYL-COA HYDRATASE, MITOCHONDRIAL"/>
    <property type="match status" value="1"/>
</dbReference>
<accession>A0ABD6AWH0</accession>
<evidence type="ECO:0000313" key="1">
    <source>
        <dbReference type="EMBL" id="MFD1513736.1"/>
    </source>
</evidence>
<dbReference type="GO" id="GO:0003824">
    <property type="term" value="F:catalytic activity"/>
    <property type="evidence" value="ECO:0007669"/>
    <property type="project" value="UniProtKB-ARBA"/>
</dbReference>
<dbReference type="Gene3D" id="3.90.226.10">
    <property type="entry name" value="2-enoyl-CoA Hydratase, Chain A, domain 1"/>
    <property type="match status" value="1"/>
</dbReference>
<dbReference type="EMBL" id="JBHUDC010000005">
    <property type="protein sequence ID" value="MFD1513736.1"/>
    <property type="molecule type" value="Genomic_DNA"/>
</dbReference>
<protein>
    <submittedName>
        <fullName evidence="1">Enoyl-CoA hydratase/isomerase family protein</fullName>
    </submittedName>
</protein>
<dbReference type="PANTHER" id="PTHR11941">
    <property type="entry name" value="ENOYL-COA HYDRATASE-RELATED"/>
    <property type="match status" value="1"/>
</dbReference>
<dbReference type="InterPro" id="IPR029045">
    <property type="entry name" value="ClpP/crotonase-like_dom_sf"/>
</dbReference>
<organism evidence="1 2">
    <name type="scientific">Halomarina rubra</name>
    <dbReference type="NCBI Taxonomy" id="2071873"/>
    <lineage>
        <taxon>Archaea</taxon>
        <taxon>Methanobacteriati</taxon>
        <taxon>Methanobacteriota</taxon>
        <taxon>Stenosarchaea group</taxon>
        <taxon>Halobacteria</taxon>
        <taxon>Halobacteriales</taxon>
        <taxon>Natronomonadaceae</taxon>
        <taxon>Halomarina</taxon>
    </lineage>
</organism>
<comment type="caution">
    <text evidence="1">The sequence shown here is derived from an EMBL/GenBank/DDBJ whole genome shotgun (WGS) entry which is preliminary data.</text>
</comment>
<dbReference type="RefSeq" id="WP_250873706.1">
    <property type="nucleotide sequence ID" value="NZ_JALXFV010000005.1"/>
</dbReference>
<dbReference type="CDD" id="cd06558">
    <property type="entry name" value="crotonase-like"/>
    <property type="match status" value="1"/>
</dbReference>
<keyword evidence="2" id="KW-1185">Reference proteome</keyword>
<gene>
    <name evidence="1" type="ORF">ACFSBT_10655</name>
</gene>